<evidence type="ECO:0000313" key="3">
    <source>
        <dbReference type="Proteomes" id="UP001319180"/>
    </source>
</evidence>
<feature type="transmembrane region" description="Helical" evidence="1">
    <location>
        <begin position="195"/>
        <end position="218"/>
    </location>
</feature>
<feature type="transmembrane region" description="Helical" evidence="1">
    <location>
        <begin position="154"/>
        <end position="183"/>
    </location>
</feature>
<dbReference type="Pfam" id="PF04018">
    <property type="entry name" value="VCA0040-like"/>
    <property type="match status" value="1"/>
</dbReference>
<sequence>MKKPLDYIILFGKGLIMAAVDILPGVSGGTVAFMSGIHERLVRALRAIDREAFELLGHKRFADCWAKIDGNFLATWAAAVFLGLLILSRGMIHLLGHYPIPLFSFFFGVMLVAAPLALRRIRKWSLATVLFFLLGVATTYGLTLLPPLHTSNTFLWAFAAGLAGALGMLLPGLSGGFFLVLIGKYQLMVWAFGQMSLPVLGLFAAGSAISLVAVARFLSWIIDNYHSTTVALLAGFMLGSLMKVWPWRDVQEYVITGKGEQIPVADESILPWNYLVTTGKDPQVFQAMLMMALGVFIMVLIERIAAGLKTTI</sequence>
<keyword evidence="3" id="KW-1185">Reference proteome</keyword>
<proteinExistence type="predicted"/>
<keyword evidence="1" id="KW-1133">Transmembrane helix</keyword>
<organism evidence="2 3">
    <name type="scientific">Dawidia soli</name>
    <dbReference type="NCBI Taxonomy" id="2782352"/>
    <lineage>
        <taxon>Bacteria</taxon>
        <taxon>Pseudomonadati</taxon>
        <taxon>Bacteroidota</taxon>
        <taxon>Cytophagia</taxon>
        <taxon>Cytophagales</taxon>
        <taxon>Chryseotaleaceae</taxon>
        <taxon>Dawidia</taxon>
    </lineage>
</organism>
<keyword evidence="1" id="KW-0472">Membrane</keyword>
<evidence type="ECO:0000256" key="1">
    <source>
        <dbReference type="SAM" id="Phobius"/>
    </source>
</evidence>
<protein>
    <submittedName>
        <fullName evidence="2">DUF368 domain-containing protein</fullName>
    </submittedName>
</protein>
<dbReference type="Proteomes" id="UP001319180">
    <property type="component" value="Unassembled WGS sequence"/>
</dbReference>
<feature type="transmembrane region" description="Helical" evidence="1">
    <location>
        <begin position="284"/>
        <end position="301"/>
    </location>
</feature>
<dbReference type="EMBL" id="JAHESC010000011">
    <property type="protein sequence ID" value="MBT1686874.1"/>
    <property type="molecule type" value="Genomic_DNA"/>
</dbReference>
<dbReference type="PANTHER" id="PTHR37308">
    <property type="entry name" value="INTEGRAL MEMBRANE PROTEIN"/>
    <property type="match status" value="1"/>
</dbReference>
<feature type="transmembrane region" description="Helical" evidence="1">
    <location>
        <begin position="124"/>
        <end position="142"/>
    </location>
</feature>
<feature type="transmembrane region" description="Helical" evidence="1">
    <location>
        <begin position="70"/>
        <end position="88"/>
    </location>
</feature>
<gene>
    <name evidence="2" type="ORF">KK078_09915</name>
</gene>
<dbReference type="RefSeq" id="WP_254090109.1">
    <property type="nucleotide sequence ID" value="NZ_JAHESC010000011.1"/>
</dbReference>
<dbReference type="InterPro" id="IPR007163">
    <property type="entry name" value="VCA0040-like"/>
</dbReference>
<feature type="transmembrane region" description="Helical" evidence="1">
    <location>
        <begin position="7"/>
        <end position="26"/>
    </location>
</feature>
<accession>A0AAP2D7U8</accession>
<dbReference type="PANTHER" id="PTHR37308:SF1">
    <property type="entry name" value="POLYPRENYL-PHOSPHATE TRANSPORTER"/>
    <property type="match status" value="1"/>
</dbReference>
<reference evidence="2 3" key="1">
    <citation type="submission" date="2021-05" db="EMBL/GenBank/DDBJ databases">
        <title>A Polyphasic approach of four new species of the genus Ohtaekwangia: Ohtaekwangia histidinii sp. nov., Ohtaekwangia cretensis sp. nov., Ohtaekwangia indiensis sp. nov., Ohtaekwangia reichenbachii sp. nov. from diverse environment.</title>
        <authorList>
            <person name="Octaviana S."/>
        </authorList>
    </citation>
    <scope>NUCLEOTIDE SEQUENCE [LARGE SCALE GENOMIC DNA]</scope>
    <source>
        <strain evidence="2 3">PWU37</strain>
    </source>
</reference>
<name>A0AAP2D7U8_9BACT</name>
<comment type="caution">
    <text evidence="2">The sequence shown here is derived from an EMBL/GenBank/DDBJ whole genome shotgun (WGS) entry which is preliminary data.</text>
</comment>
<keyword evidence="1" id="KW-0812">Transmembrane</keyword>
<feature type="transmembrane region" description="Helical" evidence="1">
    <location>
        <begin position="100"/>
        <end position="118"/>
    </location>
</feature>
<dbReference type="AlphaFoldDB" id="A0AAP2D7U8"/>
<evidence type="ECO:0000313" key="2">
    <source>
        <dbReference type="EMBL" id="MBT1686874.1"/>
    </source>
</evidence>